<dbReference type="EMBL" id="LT629785">
    <property type="protein sequence ID" value="SDT94358.1"/>
    <property type="molecule type" value="Genomic_DNA"/>
</dbReference>
<sequence length="202" mass="22256">MKTLHYLLAGLLGLTLTGCVSFHPAGPIGDPEKTAAITQPRAAMLADVSVSDPAIDADARQNMARQFTQQLNRRLEKGAYFAQVIRFPARLGEQDVLLKFDFSLLQGKRTPHPGYFPGALLTLTGWIWFNGPIYVDRYDLAGQLSVEDARGRLLASSRKTIAVAQNTGLWDTDYMNPSLGAVQLNQLVEQLLQDSSNQLAQR</sequence>
<reference evidence="3" key="1">
    <citation type="submission" date="2016-10" db="EMBL/GenBank/DDBJ databases">
        <authorList>
            <person name="Varghese N."/>
            <person name="Submissions S."/>
        </authorList>
    </citation>
    <scope>NUCLEOTIDE SEQUENCE [LARGE SCALE GENOMIC DNA]</scope>
    <source>
        <strain evidence="3">DSM 17875</strain>
    </source>
</reference>
<dbReference type="AlphaFoldDB" id="A0A1H2EHY9"/>
<evidence type="ECO:0008006" key="4">
    <source>
        <dbReference type="Google" id="ProtNLM"/>
    </source>
</evidence>
<dbReference type="PROSITE" id="PS51257">
    <property type="entry name" value="PROKAR_LIPOPROTEIN"/>
    <property type="match status" value="1"/>
</dbReference>
<feature type="chain" id="PRO_5009273027" description="Lipoprotein" evidence="1">
    <location>
        <begin position="26"/>
        <end position="202"/>
    </location>
</feature>
<feature type="signal peptide" evidence="1">
    <location>
        <begin position="1"/>
        <end position="25"/>
    </location>
</feature>
<evidence type="ECO:0000313" key="2">
    <source>
        <dbReference type="EMBL" id="SDT94358.1"/>
    </source>
</evidence>
<name>A0A1H2EHY9_9PSED</name>
<protein>
    <recommendedName>
        <fullName evidence="4">Lipoprotein</fullName>
    </recommendedName>
</protein>
<keyword evidence="3" id="KW-1185">Reference proteome</keyword>
<dbReference type="OrthoDB" id="6977035at2"/>
<organism evidence="2 3">
    <name type="scientific">Pseudomonas pohangensis</name>
    <dbReference type="NCBI Taxonomy" id="364197"/>
    <lineage>
        <taxon>Bacteria</taxon>
        <taxon>Pseudomonadati</taxon>
        <taxon>Pseudomonadota</taxon>
        <taxon>Gammaproteobacteria</taxon>
        <taxon>Pseudomonadales</taxon>
        <taxon>Pseudomonadaceae</taxon>
        <taxon>Pseudomonas</taxon>
    </lineage>
</organism>
<dbReference type="RefSeq" id="WP_090193176.1">
    <property type="nucleotide sequence ID" value="NZ_LT629785.1"/>
</dbReference>
<proteinExistence type="predicted"/>
<accession>A0A1H2EHY9</accession>
<dbReference type="STRING" id="364197.SAMN05216296_0772"/>
<keyword evidence="1" id="KW-0732">Signal</keyword>
<gene>
    <name evidence="2" type="ORF">SAMN05216296_0772</name>
</gene>
<dbReference type="Proteomes" id="UP000243232">
    <property type="component" value="Chromosome I"/>
</dbReference>
<evidence type="ECO:0000313" key="3">
    <source>
        <dbReference type="Proteomes" id="UP000243232"/>
    </source>
</evidence>
<evidence type="ECO:0000256" key="1">
    <source>
        <dbReference type="SAM" id="SignalP"/>
    </source>
</evidence>